<dbReference type="Pfam" id="PF22636">
    <property type="entry name" value="FlK"/>
    <property type="match status" value="1"/>
</dbReference>
<dbReference type="SUPFAM" id="SSF54637">
    <property type="entry name" value="Thioesterase/thiol ester dehydrase-isomerase"/>
    <property type="match status" value="1"/>
</dbReference>
<dbReference type="Proteomes" id="UP000199136">
    <property type="component" value="Unassembled WGS sequence"/>
</dbReference>
<sequence length="119" mass="12943">MKDYASKLFVVEEKHTAAAMGSGDLAVLATPALVAMVENTAKESIQNLVNPGQTTVGIEIQMNHSAATALGKKVLCKVKLVQQEKRVLVFQFKAMVEDQLIASGIHKRAIVETEKFMSE</sequence>
<feature type="active site" evidence="1">
    <location>
        <position position="38"/>
    </location>
</feature>
<dbReference type="InterPro" id="IPR054485">
    <property type="entry name" value="FlK-like_dom"/>
</dbReference>
<dbReference type="Gene3D" id="3.10.129.10">
    <property type="entry name" value="Hotdog Thioesterase"/>
    <property type="match status" value="1"/>
</dbReference>
<evidence type="ECO:0000313" key="4">
    <source>
        <dbReference type="EMBL" id="SFQ22322.1"/>
    </source>
</evidence>
<dbReference type="InterPro" id="IPR025540">
    <property type="entry name" value="FlK"/>
</dbReference>
<dbReference type="EMBL" id="FOXW01000003">
    <property type="protein sequence ID" value="SFQ22322.1"/>
    <property type="molecule type" value="Genomic_DNA"/>
</dbReference>
<evidence type="ECO:0000256" key="1">
    <source>
        <dbReference type="PIRSR" id="PIRSR014972-1"/>
    </source>
</evidence>
<keyword evidence="5" id="KW-1185">Reference proteome</keyword>
<feature type="binding site" evidence="2">
    <location>
        <position position="57"/>
    </location>
    <ligand>
        <name>CoA</name>
        <dbReference type="ChEBI" id="CHEBI:57287"/>
    </ligand>
</feature>
<protein>
    <submittedName>
        <fullName evidence="4">Predicted thioesterase</fullName>
    </submittedName>
</protein>
<dbReference type="RefSeq" id="WP_092480099.1">
    <property type="nucleotide sequence ID" value="NZ_FOXW01000003.1"/>
</dbReference>
<feature type="active site" evidence="1">
    <location>
        <position position="64"/>
    </location>
</feature>
<evidence type="ECO:0000313" key="5">
    <source>
        <dbReference type="Proteomes" id="UP000199136"/>
    </source>
</evidence>
<feature type="binding site" evidence="2">
    <location>
        <position position="57"/>
    </location>
    <ligand>
        <name>substrate</name>
    </ligand>
</feature>
<proteinExistence type="predicted"/>
<dbReference type="PIRSF" id="PIRSF014972">
    <property type="entry name" value="FlK"/>
    <property type="match status" value="1"/>
</dbReference>
<feature type="active site" evidence="1">
    <location>
        <position position="30"/>
    </location>
</feature>
<feature type="domain" description="Fluoroacetyl-CoA-specific thioesterase-like" evidence="3">
    <location>
        <begin position="11"/>
        <end position="114"/>
    </location>
</feature>
<dbReference type="STRING" id="82801.SAMN04488506_1049"/>
<organism evidence="4 5">
    <name type="scientific">Desemzia incerta</name>
    <dbReference type="NCBI Taxonomy" id="82801"/>
    <lineage>
        <taxon>Bacteria</taxon>
        <taxon>Bacillati</taxon>
        <taxon>Bacillota</taxon>
        <taxon>Bacilli</taxon>
        <taxon>Lactobacillales</taxon>
        <taxon>Carnobacteriaceae</taxon>
        <taxon>Desemzia</taxon>
    </lineage>
</organism>
<evidence type="ECO:0000256" key="2">
    <source>
        <dbReference type="PIRSR" id="PIRSR014972-2"/>
    </source>
</evidence>
<reference evidence="4 5" key="1">
    <citation type="submission" date="2016-10" db="EMBL/GenBank/DDBJ databases">
        <authorList>
            <person name="de Groot N.N."/>
        </authorList>
    </citation>
    <scope>NUCLEOTIDE SEQUENCE [LARGE SCALE GENOMIC DNA]</scope>
    <source>
        <strain evidence="4 5">DSM 20581</strain>
    </source>
</reference>
<dbReference type="PANTHER" id="PTHR36934">
    <property type="entry name" value="BLR0278 PROTEIN"/>
    <property type="match status" value="1"/>
</dbReference>
<dbReference type="AlphaFoldDB" id="A0A1I5WR90"/>
<dbReference type="InterPro" id="IPR029069">
    <property type="entry name" value="HotDog_dom_sf"/>
</dbReference>
<feature type="binding site" evidence="2">
    <location>
        <position position="108"/>
    </location>
    <ligand>
        <name>substrate</name>
    </ligand>
</feature>
<accession>A0A1I5WR90</accession>
<gene>
    <name evidence="4" type="ORF">SAMN04488506_1049</name>
</gene>
<dbReference type="PANTHER" id="PTHR36934:SF1">
    <property type="entry name" value="THIOESTERASE DOMAIN-CONTAINING PROTEIN"/>
    <property type="match status" value="1"/>
</dbReference>
<name>A0A1I5WR90_9LACT</name>
<evidence type="ECO:0000259" key="3">
    <source>
        <dbReference type="Pfam" id="PF22636"/>
    </source>
</evidence>